<dbReference type="RefSeq" id="WP_348758958.1">
    <property type="nucleotide sequence ID" value="NZ_OZ026884.1"/>
</dbReference>
<dbReference type="Proteomes" id="UP001497493">
    <property type="component" value="Chromosome"/>
</dbReference>
<sequence>MNNLELGVIGNCAFSALINRRGRVVWCCLPRFDGDPIFCSLINGSETGAERGFFDLLIDDFSHSEQHYEPNTAILVTTLYDQHGAAVEITDFAPRFVRYERMHRPQRLIRLLKPLHGTPRIRIRLRPTQDYGRALLRRVHGSNHINYVGDQVSYRLTTDVPVSFLLDEVPFLLEGPAALIFGSDDPIRRSVADATRESYEQTLHYWRDWTRSLSIPFEWQDEVIRAAITLKLCCFEETGAVIAAMTTSIPEAAGTQRNWDYRYCWLRDAYFVINALNRLGTTKTMEQYLHYIANIAAGAKDSLLQPVYSITLEPKLVEREIETLAGYRNHAPVRVGNQAYEHIQNDVYGSVIMAATQAFFDRRLAHPGDRRLFERLENLGYQCAKLYNQPDASLWEFRGIARVHTFSAVMCWAGCDRLARISRRLELRDRAQYWQGQADRIRDEIVERAYDPLRNTFVGSFGGQELDASLLLLHDLQFLAADDPRFLGTVEAVEAALRRGNHMMRYIEDDDFGTPQNAFNICTFWLISALAAIGRKDDARAIFEAMLQCRNSLGLLSEDTDPVTGEMWGNFPQTYSMVGIIHSAVVLSKPWEEAF</sequence>
<dbReference type="SUPFAM" id="SSF48208">
    <property type="entry name" value="Six-hairpin glycosidases"/>
    <property type="match status" value="1"/>
</dbReference>
<evidence type="ECO:0000313" key="4">
    <source>
        <dbReference type="Proteomes" id="UP001497493"/>
    </source>
</evidence>
<evidence type="ECO:0000259" key="1">
    <source>
        <dbReference type="Pfam" id="PF00723"/>
    </source>
</evidence>
<keyword evidence="4" id="KW-1185">Reference proteome</keyword>
<dbReference type="PANTHER" id="PTHR31616">
    <property type="entry name" value="TREHALASE"/>
    <property type="match status" value="1"/>
</dbReference>
<accession>A0ABM9NFN8</accession>
<dbReference type="InterPro" id="IPR008928">
    <property type="entry name" value="6-hairpin_glycosidase_sf"/>
</dbReference>
<organism evidence="3 4">
    <name type="scientific">Candidatus Methylocalor cossyra</name>
    <dbReference type="NCBI Taxonomy" id="3108543"/>
    <lineage>
        <taxon>Bacteria</taxon>
        <taxon>Pseudomonadati</taxon>
        <taxon>Pseudomonadota</taxon>
        <taxon>Gammaproteobacteria</taxon>
        <taxon>Methylococcales</taxon>
        <taxon>Methylococcaceae</taxon>
        <taxon>Candidatus Methylocalor</taxon>
    </lineage>
</organism>
<evidence type="ECO:0000259" key="2">
    <source>
        <dbReference type="Pfam" id="PF19291"/>
    </source>
</evidence>
<name>A0ABM9NFN8_9GAMM</name>
<protein>
    <submittedName>
        <fullName evidence="3">Glucoamylase</fullName>
        <ecNumber evidence="3">3.2.1.3</ecNumber>
    </submittedName>
</protein>
<dbReference type="InterPro" id="IPR012341">
    <property type="entry name" value="6hp_glycosidase-like_sf"/>
</dbReference>
<dbReference type="Pfam" id="PF00723">
    <property type="entry name" value="Glyco_hydro_15"/>
    <property type="match status" value="1"/>
</dbReference>
<feature type="domain" description="Trehalase-like N-terminal" evidence="2">
    <location>
        <begin position="7"/>
        <end position="150"/>
    </location>
</feature>
<dbReference type="InterPro" id="IPR011613">
    <property type="entry name" value="GH15-like"/>
</dbReference>
<dbReference type="EC" id="3.2.1.3" evidence="3"/>
<keyword evidence="3" id="KW-0326">Glycosidase</keyword>
<feature type="domain" description="GH15-like" evidence="1">
    <location>
        <begin position="222"/>
        <end position="582"/>
    </location>
</feature>
<dbReference type="PANTHER" id="PTHR31616:SF0">
    <property type="entry name" value="GLUCAN 1,4-ALPHA-GLUCOSIDASE"/>
    <property type="match status" value="1"/>
</dbReference>
<dbReference type="Pfam" id="PF19291">
    <property type="entry name" value="TREH_N"/>
    <property type="match status" value="1"/>
</dbReference>
<dbReference type="Gene3D" id="1.50.10.10">
    <property type="match status" value="1"/>
</dbReference>
<reference evidence="3 4" key="1">
    <citation type="submission" date="2024-04" db="EMBL/GenBank/DDBJ databases">
        <authorList>
            <person name="Cremers G."/>
        </authorList>
    </citation>
    <scope>NUCLEOTIDE SEQUENCE [LARGE SCALE GENOMIC DNA]</scope>
    <source>
        <strain evidence="3">MeCH1-AG</strain>
    </source>
</reference>
<proteinExistence type="predicted"/>
<gene>
    <name evidence="3" type="ORF">MECH1_V1_0623</name>
</gene>
<keyword evidence="3" id="KW-0378">Hydrolase</keyword>
<dbReference type="EMBL" id="OZ026884">
    <property type="protein sequence ID" value="CAL1239399.1"/>
    <property type="molecule type" value="Genomic_DNA"/>
</dbReference>
<evidence type="ECO:0000313" key="3">
    <source>
        <dbReference type="EMBL" id="CAL1239399.1"/>
    </source>
</evidence>
<dbReference type="GO" id="GO:0004339">
    <property type="term" value="F:glucan 1,4-alpha-glucosidase activity"/>
    <property type="evidence" value="ECO:0007669"/>
    <property type="project" value="UniProtKB-EC"/>
</dbReference>
<dbReference type="InterPro" id="IPR045582">
    <property type="entry name" value="Trehalase-like_N"/>
</dbReference>